<dbReference type="GO" id="GO:0006508">
    <property type="term" value="P:proteolysis"/>
    <property type="evidence" value="ECO:0007669"/>
    <property type="project" value="UniProtKB-KW"/>
</dbReference>
<dbReference type="PROSITE" id="PS50106">
    <property type="entry name" value="PDZ"/>
    <property type="match status" value="1"/>
</dbReference>
<dbReference type="SUPFAM" id="SSF55486">
    <property type="entry name" value="Metalloproteases ('zincins'), catalytic domain"/>
    <property type="match status" value="1"/>
</dbReference>
<dbReference type="RefSeq" id="WP_143086254.1">
    <property type="nucleotide sequence ID" value="NZ_FOEF01000009.1"/>
</dbReference>
<name>A0A1H8XXV5_9PSEU</name>
<evidence type="ECO:0000259" key="1">
    <source>
        <dbReference type="PROSITE" id="PS50106"/>
    </source>
</evidence>
<accession>A0A1H8XXV5</accession>
<dbReference type="Pfam" id="PF05299">
    <property type="entry name" value="Peptidase_M61"/>
    <property type="match status" value="1"/>
</dbReference>
<dbReference type="Proteomes" id="UP000198582">
    <property type="component" value="Unassembled WGS sequence"/>
</dbReference>
<evidence type="ECO:0000313" key="3">
    <source>
        <dbReference type="Proteomes" id="UP000198582"/>
    </source>
</evidence>
<sequence>MTPPRLQLTLSPQPDGMRVDYVVESPDVPAAGTLFRLPRIIVGIPGSAVSTAEIEATDADGRLELVETDEPATSSGTYRRWSATRDTAGDLHVRYFAPVRVVERATRNGPLFDLRAEAGGLNGAGVTFLALPDTTVEYDVTLTWDVGGGSGVSGLGEGMVRTTATAERLAFCFYMAGPVRRHPDTIDSTFVTYWSSDPSFDTMDVAARCERIYRTMSKFFREPTPGHRVFIRKHPYPGNGGTALPRSFMFGYSELESPDVDDLATLIAHETAHNWPRLDGEHGRTAWYTEGTAEYYSIILAYRAGLVDESAFLRLVNDRARGYYTNPLQRLSNDQVAERFWRDQRAQRVPYGRGLFYFVDLNAKIRARTEERRSLDDLVLEVLDRQRSGEEVGVPEWIDLVRGELGDAGQADFEAMSAGRPIVPRSDAFGSGFIRETEMGKAIELGFAISSLETGVVTDLIPGSGAERAGVREGDRILVAPGGAEVARGRISEVSLTLERGSRSVHLTYAPEGEEVELHRWCAVRTAVSDG</sequence>
<dbReference type="Gene3D" id="1.10.390.10">
    <property type="entry name" value="Neutral Protease Domain 2"/>
    <property type="match status" value="1"/>
</dbReference>
<reference evidence="2 3" key="1">
    <citation type="submission" date="2016-10" db="EMBL/GenBank/DDBJ databases">
        <authorList>
            <person name="de Groot N.N."/>
        </authorList>
    </citation>
    <scope>NUCLEOTIDE SEQUENCE [LARGE SCALE GENOMIC DNA]</scope>
    <source>
        <strain evidence="2 3">DSM 44993</strain>
    </source>
</reference>
<dbReference type="InterPro" id="IPR007963">
    <property type="entry name" value="Peptidase_M61_catalytic"/>
</dbReference>
<evidence type="ECO:0000313" key="2">
    <source>
        <dbReference type="EMBL" id="SEP44593.1"/>
    </source>
</evidence>
<keyword evidence="2" id="KW-0645">Protease</keyword>
<dbReference type="OrthoDB" id="1467486at2"/>
<dbReference type="GO" id="GO:0008237">
    <property type="term" value="F:metallopeptidase activity"/>
    <property type="evidence" value="ECO:0007669"/>
    <property type="project" value="UniProtKB-KW"/>
</dbReference>
<proteinExistence type="predicted"/>
<keyword evidence="3" id="KW-1185">Reference proteome</keyword>
<dbReference type="Gene3D" id="2.30.42.10">
    <property type="match status" value="1"/>
</dbReference>
<dbReference type="EMBL" id="FOEF01000009">
    <property type="protein sequence ID" value="SEP44593.1"/>
    <property type="molecule type" value="Genomic_DNA"/>
</dbReference>
<organism evidence="2 3">
    <name type="scientific">Amycolatopsis saalfeldensis</name>
    <dbReference type="NCBI Taxonomy" id="394193"/>
    <lineage>
        <taxon>Bacteria</taxon>
        <taxon>Bacillati</taxon>
        <taxon>Actinomycetota</taxon>
        <taxon>Actinomycetes</taxon>
        <taxon>Pseudonocardiales</taxon>
        <taxon>Pseudonocardiaceae</taxon>
        <taxon>Amycolatopsis</taxon>
    </lineage>
</organism>
<gene>
    <name evidence="2" type="ORF">SAMN04489732_109260</name>
</gene>
<dbReference type="InterPro" id="IPR001478">
    <property type="entry name" value="PDZ"/>
</dbReference>
<dbReference type="InterPro" id="IPR027268">
    <property type="entry name" value="Peptidase_M4/M1_CTD_sf"/>
</dbReference>
<keyword evidence="2" id="KW-0378">Hydrolase</keyword>
<dbReference type="SUPFAM" id="SSF50156">
    <property type="entry name" value="PDZ domain-like"/>
    <property type="match status" value="1"/>
</dbReference>
<feature type="domain" description="PDZ" evidence="1">
    <location>
        <begin position="434"/>
        <end position="513"/>
    </location>
</feature>
<dbReference type="STRING" id="394193.SAMN04489732_109260"/>
<protein>
    <submittedName>
        <fullName evidence="2">Predicted metalloprotease, contains C-terminal PDZ domain</fullName>
    </submittedName>
</protein>
<keyword evidence="2" id="KW-0482">Metalloprotease</keyword>
<dbReference type="InterPro" id="IPR036034">
    <property type="entry name" value="PDZ_sf"/>
</dbReference>
<dbReference type="AlphaFoldDB" id="A0A1H8XXV5"/>